<dbReference type="Gene3D" id="3.75.10.10">
    <property type="entry name" value="L-arginine/glycine Amidinotransferase, Chain A"/>
    <property type="match status" value="1"/>
</dbReference>
<dbReference type="PANTHER" id="PTHR31377">
    <property type="entry name" value="AGMATINE DEIMINASE-RELATED"/>
    <property type="match status" value="1"/>
</dbReference>
<protein>
    <submittedName>
        <fullName evidence="2">Agmatine deiminase family protein</fullName>
    </submittedName>
</protein>
<proteinExistence type="predicted"/>
<name>A0ABS8GAW6_9ALTE</name>
<dbReference type="SUPFAM" id="SSF55909">
    <property type="entry name" value="Pentein"/>
    <property type="match status" value="1"/>
</dbReference>
<dbReference type="Pfam" id="PF04371">
    <property type="entry name" value="PAD_porph"/>
    <property type="match status" value="1"/>
</dbReference>
<keyword evidence="1" id="KW-0378">Hydrolase</keyword>
<comment type="caution">
    <text evidence="2">The sequence shown here is derived from an EMBL/GenBank/DDBJ whole genome shotgun (WGS) entry which is preliminary data.</text>
</comment>
<evidence type="ECO:0000313" key="2">
    <source>
        <dbReference type="EMBL" id="MCC2617732.1"/>
    </source>
</evidence>
<evidence type="ECO:0000313" key="3">
    <source>
        <dbReference type="Proteomes" id="UP001520878"/>
    </source>
</evidence>
<dbReference type="EMBL" id="JAJEWP010000005">
    <property type="protein sequence ID" value="MCC2617732.1"/>
    <property type="molecule type" value="Genomic_DNA"/>
</dbReference>
<evidence type="ECO:0000256" key="1">
    <source>
        <dbReference type="ARBA" id="ARBA00022801"/>
    </source>
</evidence>
<dbReference type="RefSeq" id="WP_229162076.1">
    <property type="nucleotide sequence ID" value="NZ_JAJEWP010000005.1"/>
</dbReference>
<accession>A0ABS8GAW6</accession>
<keyword evidence="3" id="KW-1185">Reference proteome</keyword>
<dbReference type="InterPro" id="IPR007466">
    <property type="entry name" value="Peptidyl-Arg-deiminase_porph"/>
</dbReference>
<sequence length="347" mass="38322">MTSVERLLPEWAPQEAIILAWPDQHTDWAPWLVEARQTYLALMQAITANGVGVILLIRSEAKPDFVAMADNLSGVLLVEADYNDTWVRDYGFLTLASGERRVPLSYVFNGWGNKFDARKDNDINLNVLASMCVEPMRFVDMVCEGGALEIDQQGHLLSTALCLQNPERNGDQSLSAYQAAFAQQLGATRVSIFQHGHLEGDDTDGHIDTLVRFTPSQGLVIQSAFNVPQDPHHDGLRDLVEECRQHCPEHTIFELPLPCIVNAAGERLPASYANYLISNGQILFPVYGAPQDQQALEIVQRAHPGFQVVAIDALPLVQQFGSIHCISMQVPKGTLKGEVLAQLTTEV</sequence>
<dbReference type="PANTHER" id="PTHR31377:SF0">
    <property type="entry name" value="AGMATINE DEIMINASE-RELATED"/>
    <property type="match status" value="1"/>
</dbReference>
<reference evidence="2 3" key="1">
    <citation type="submission" date="2021-10" db="EMBL/GenBank/DDBJ databases">
        <title>Draft genome of Aestuariibacter halophilus JC2043.</title>
        <authorList>
            <person name="Emsley S.A."/>
            <person name="Pfannmuller K.M."/>
            <person name="Ushijima B."/>
            <person name="Saw J.H."/>
            <person name="Videau P."/>
        </authorList>
    </citation>
    <scope>NUCLEOTIDE SEQUENCE [LARGE SCALE GENOMIC DNA]</scope>
    <source>
        <strain evidence="2 3">JC2043</strain>
    </source>
</reference>
<dbReference type="Proteomes" id="UP001520878">
    <property type="component" value="Unassembled WGS sequence"/>
</dbReference>
<gene>
    <name evidence="2" type="ORF">LJ739_15880</name>
</gene>
<organism evidence="2 3">
    <name type="scientific">Fluctibacter halophilus</name>
    <dbReference type="NCBI Taxonomy" id="226011"/>
    <lineage>
        <taxon>Bacteria</taxon>
        <taxon>Pseudomonadati</taxon>
        <taxon>Pseudomonadota</taxon>
        <taxon>Gammaproteobacteria</taxon>
        <taxon>Alteromonadales</taxon>
        <taxon>Alteromonadaceae</taxon>
        <taxon>Fluctibacter</taxon>
    </lineage>
</organism>